<evidence type="ECO:0000256" key="4">
    <source>
        <dbReference type="ARBA" id="ARBA00022519"/>
    </source>
</evidence>
<dbReference type="InterPro" id="IPR032523">
    <property type="entry name" value="CcmF_C"/>
</dbReference>
<evidence type="ECO:0000313" key="13">
    <source>
        <dbReference type="EMBL" id="WAL69555.1"/>
    </source>
</evidence>
<keyword evidence="14" id="KW-1185">Reference proteome</keyword>
<feature type="transmembrane region" description="Helical" evidence="10">
    <location>
        <begin position="348"/>
        <end position="371"/>
    </location>
</feature>
<keyword evidence="3" id="KW-1003">Cell membrane</keyword>
<feature type="transmembrane region" description="Helical" evidence="10">
    <location>
        <begin position="6"/>
        <end position="25"/>
    </location>
</feature>
<protein>
    <submittedName>
        <fullName evidence="13">Cytochrome c biogenesis protein CcsA</fullName>
    </submittedName>
</protein>
<dbReference type="InterPro" id="IPR003568">
    <property type="entry name" value="Cyt_c_biogenesis_CcmF"/>
</dbReference>
<feature type="transmembrane region" description="Helical" evidence="10">
    <location>
        <begin position="613"/>
        <end position="633"/>
    </location>
</feature>
<keyword evidence="4" id="KW-0997">Cell inner membrane</keyword>
<dbReference type="EMBL" id="CP113836">
    <property type="protein sequence ID" value="WAL69555.1"/>
    <property type="molecule type" value="Genomic_DNA"/>
</dbReference>
<organism evidence="13 14">
    <name type="scientific">Amycolatopsis cynarae</name>
    <dbReference type="NCBI Taxonomy" id="2995223"/>
    <lineage>
        <taxon>Bacteria</taxon>
        <taxon>Bacillati</taxon>
        <taxon>Actinomycetota</taxon>
        <taxon>Actinomycetes</taxon>
        <taxon>Pseudonocardiales</taxon>
        <taxon>Pseudonocardiaceae</taxon>
        <taxon>Amycolatopsis</taxon>
    </lineage>
</organism>
<evidence type="ECO:0000256" key="10">
    <source>
        <dbReference type="SAM" id="Phobius"/>
    </source>
</evidence>
<evidence type="ECO:0000259" key="11">
    <source>
        <dbReference type="Pfam" id="PF01578"/>
    </source>
</evidence>
<feature type="transmembrane region" description="Helical" evidence="10">
    <location>
        <begin position="121"/>
        <end position="142"/>
    </location>
</feature>
<evidence type="ECO:0000313" key="14">
    <source>
        <dbReference type="Proteomes" id="UP001163203"/>
    </source>
</evidence>
<proteinExistence type="inferred from homology"/>
<feature type="transmembrane region" description="Helical" evidence="10">
    <location>
        <begin position="488"/>
        <end position="509"/>
    </location>
</feature>
<evidence type="ECO:0000256" key="6">
    <source>
        <dbReference type="ARBA" id="ARBA00022748"/>
    </source>
</evidence>
<gene>
    <name evidence="13" type="primary">ccsA</name>
    <name evidence="13" type="ORF">ORV05_17855</name>
</gene>
<dbReference type="PRINTS" id="PR01411">
    <property type="entry name" value="CCMFBIOGNSIS"/>
</dbReference>
<evidence type="ECO:0000256" key="7">
    <source>
        <dbReference type="ARBA" id="ARBA00022989"/>
    </source>
</evidence>
<dbReference type="PANTHER" id="PTHR43653:SF1">
    <property type="entry name" value="CYTOCHROME C-TYPE BIOGENESIS PROTEIN CCMF"/>
    <property type="match status" value="1"/>
</dbReference>
<dbReference type="PANTHER" id="PTHR43653">
    <property type="entry name" value="CYTOCHROME C ASSEMBLY PROTEIN-RELATED"/>
    <property type="match status" value="1"/>
</dbReference>
<evidence type="ECO:0000259" key="12">
    <source>
        <dbReference type="Pfam" id="PF16327"/>
    </source>
</evidence>
<comment type="function">
    <text evidence="9">Required for the biogenesis of c-type cytochromes. Possible subunit of a heme lyase.</text>
</comment>
<dbReference type="InterPro" id="IPR002541">
    <property type="entry name" value="Cyt_c_assembly"/>
</dbReference>
<feature type="domain" description="Cytochrome c-type biogenesis protein CcmF C-terminal" evidence="12">
    <location>
        <begin position="317"/>
        <end position="633"/>
    </location>
</feature>
<dbReference type="RefSeq" id="WP_268759640.1">
    <property type="nucleotide sequence ID" value="NZ_CP113836.1"/>
</dbReference>
<feature type="transmembrane region" description="Helical" evidence="10">
    <location>
        <begin position="446"/>
        <end position="468"/>
    </location>
</feature>
<evidence type="ECO:0000256" key="8">
    <source>
        <dbReference type="ARBA" id="ARBA00023136"/>
    </source>
</evidence>
<dbReference type="InterPro" id="IPR003567">
    <property type="entry name" value="Cyt_c_biogenesis"/>
</dbReference>
<feature type="transmembrane region" description="Helical" evidence="10">
    <location>
        <begin position="37"/>
        <end position="60"/>
    </location>
</feature>
<accession>A0ABY7BB14</accession>
<name>A0ABY7BB14_9PSEU</name>
<reference evidence="13" key="1">
    <citation type="submission" date="2022-11" db="EMBL/GenBank/DDBJ databases">
        <authorList>
            <person name="Mo P."/>
        </authorList>
    </citation>
    <scope>NUCLEOTIDE SEQUENCE</scope>
    <source>
        <strain evidence="13">HUAS 11-8</strain>
    </source>
</reference>
<feature type="transmembrane region" description="Helical" evidence="10">
    <location>
        <begin position="211"/>
        <end position="240"/>
    </location>
</feature>
<evidence type="ECO:0000256" key="3">
    <source>
        <dbReference type="ARBA" id="ARBA00022475"/>
    </source>
</evidence>
<dbReference type="Proteomes" id="UP001163203">
    <property type="component" value="Chromosome"/>
</dbReference>
<evidence type="ECO:0000256" key="5">
    <source>
        <dbReference type="ARBA" id="ARBA00022692"/>
    </source>
</evidence>
<evidence type="ECO:0000256" key="1">
    <source>
        <dbReference type="ARBA" id="ARBA00004429"/>
    </source>
</evidence>
<evidence type="ECO:0000256" key="2">
    <source>
        <dbReference type="ARBA" id="ARBA00009186"/>
    </source>
</evidence>
<comment type="subcellular location">
    <subcellularLocation>
        <location evidence="1">Cell inner membrane</location>
        <topology evidence="1">Multi-pass membrane protein</topology>
    </subcellularLocation>
</comment>
<feature type="transmembrane region" description="Helical" evidence="10">
    <location>
        <begin position="80"/>
        <end position="109"/>
    </location>
</feature>
<keyword evidence="5 10" id="KW-0812">Transmembrane</keyword>
<feature type="transmembrane region" description="Helical" evidence="10">
    <location>
        <begin position="391"/>
        <end position="410"/>
    </location>
</feature>
<feature type="transmembrane region" description="Helical" evidence="10">
    <location>
        <begin position="269"/>
        <end position="290"/>
    </location>
</feature>
<feature type="domain" description="Cytochrome c assembly protein" evidence="11">
    <location>
        <begin position="87"/>
        <end position="293"/>
    </location>
</feature>
<comment type="similarity">
    <text evidence="2">Belongs to the CcmF/CycK/Ccl1/NrfE/CcsA family.</text>
</comment>
<feature type="transmembrane region" description="Helical" evidence="10">
    <location>
        <begin position="310"/>
        <end position="327"/>
    </location>
</feature>
<keyword evidence="6" id="KW-0201">Cytochrome c-type biogenesis</keyword>
<dbReference type="Pfam" id="PF01578">
    <property type="entry name" value="Cytochrom_C_asm"/>
    <property type="match status" value="1"/>
</dbReference>
<sequence length="655" mass="67060">MIGPLGHACLAAGMVAALCTALLWLRVALSGRGTAPARAAGCITFGAGAAANGLLVWALVAHDFGVGYVAANGGRDVPLYFTVTSLWAALDGSLLLWLLITGAFGALLAWRIPARPAPLHAYAATVLSVVAVFFFALTSFAADPFRPVSPVPADGPGPNPLLREHAAMGLHPPLLYAGYIGMIVPFAYGVAALITGTAGREWLSVTRRWALAAWTFLTAGIVLGAWWSYAVLGWGGYWAWDPVENASLLPWLTATAALHLTLPHRRAGLTGWAVTLYSSTFLLVLLGTFLTRSGAVASVHSFTASPLGPMLLGFVLLVAAVVTGLLIRRAGTFGGAPAAAPLSRERVLLANGVVFAVLTAVVLTGTVFPLLAQGLTGRRLSVGPGYFDRTAVPIALAALLLMGAGPLVRPRADSPGALCHRLAVPVLAALAAIAVTGLLARPGVPALIAFGAAAFVLAGLGRVVAVEVRAVWSTGRPVLPALLRRRRWGGLLAHAGIAVAIVGIAASGAGTVHTEAELAVGQSVTVDGVTATLTGVARAAGADRMTASARFRLDRRGSALGSAEAALHYYRARDTTVSVPAIRSRPEGDVYLTVTGVAADGQHATVRLSVDPLVGLLWAGGAITALGGLLSLIRPKTGPGVPLPPRVPSSEASAA</sequence>
<dbReference type="PRINTS" id="PR01410">
    <property type="entry name" value="CCBIOGENESIS"/>
</dbReference>
<feature type="transmembrane region" description="Helical" evidence="10">
    <location>
        <begin position="422"/>
        <end position="440"/>
    </location>
</feature>
<evidence type="ECO:0000256" key="9">
    <source>
        <dbReference type="ARBA" id="ARBA00037230"/>
    </source>
</evidence>
<feature type="transmembrane region" description="Helical" evidence="10">
    <location>
        <begin position="176"/>
        <end position="199"/>
    </location>
</feature>
<dbReference type="Pfam" id="PF16327">
    <property type="entry name" value="CcmF_C"/>
    <property type="match status" value="1"/>
</dbReference>
<keyword evidence="8 10" id="KW-0472">Membrane</keyword>
<keyword evidence="7 10" id="KW-1133">Transmembrane helix</keyword>
<feature type="transmembrane region" description="Helical" evidence="10">
    <location>
        <begin position="246"/>
        <end position="262"/>
    </location>
</feature>